<gene>
    <name evidence="2" type="ORF">LMG27952_06836</name>
</gene>
<dbReference type="Proteomes" id="UP000656319">
    <property type="component" value="Unassembled WGS sequence"/>
</dbReference>
<comment type="caution">
    <text evidence="2">The sequence shown here is derived from an EMBL/GenBank/DDBJ whole genome shotgun (WGS) entry which is preliminary data.</text>
</comment>
<organism evidence="2 3">
    <name type="scientific">Paraburkholderia hiiakae</name>
    <dbReference type="NCBI Taxonomy" id="1081782"/>
    <lineage>
        <taxon>Bacteria</taxon>
        <taxon>Pseudomonadati</taxon>
        <taxon>Pseudomonadota</taxon>
        <taxon>Betaproteobacteria</taxon>
        <taxon>Burkholderiales</taxon>
        <taxon>Burkholderiaceae</taxon>
        <taxon>Paraburkholderia</taxon>
    </lineage>
</organism>
<dbReference type="EMBL" id="CAJHCQ010000027">
    <property type="protein sequence ID" value="CAD6559363.1"/>
    <property type="molecule type" value="Genomic_DNA"/>
</dbReference>
<keyword evidence="3" id="KW-1185">Reference proteome</keyword>
<proteinExistence type="predicted"/>
<reference evidence="2 3" key="1">
    <citation type="submission" date="2020-10" db="EMBL/GenBank/DDBJ databases">
        <authorList>
            <person name="Peeters C."/>
        </authorList>
    </citation>
    <scope>NUCLEOTIDE SEQUENCE [LARGE SCALE GENOMIC DNA]</scope>
    <source>
        <strain evidence="2 3">LMG 27952</strain>
    </source>
</reference>
<name>A0ABM8P8U6_9BURK</name>
<evidence type="ECO:0000313" key="3">
    <source>
        <dbReference type="Proteomes" id="UP000656319"/>
    </source>
</evidence>
<evidence type="ECO:0000313" key="2">
    <source>
        <dbReference type="EMBL" id="CAD6559363.1"/>
    </source>
</evidence>
<evidence type="ECO:0000256" key="1">
    <source>
        <dbReference type="SAM" id="MobiDB-lite"/>
    </source>
</evidence>
<feature type="region of interest" description="Disordered" evidence="1">
    <location>
        <begin position="1"/>
        <end position="26"/>
    </location>
</feature>
<protein>
    <submittedName>
        <fullName evidence="2">Uncharacterized protein</fullName>
    </submittedName>
</protein>
<accession>A0ABM8P8U6</accession>
<sequence length="44" mass="4617">MASNPAIPVATPAQRPAKHPLGSRRMSPDLMGYAIVAESAPETE</sequence>